<feature type="binding site" evidence="1">
    <location>
        <begin position="243"/>
        <end position="250"/>
    </location>
    <ligand>
        <name>ATP</name>
        <dbReference type="ChEBI" id="CHEBI:30616"/>
    </ligand>
</feature>
<dbReference type="GO" id="GO:0003777">
    <property type="term" value="F:microtubule motor activity"/>
    <property type="evidence" value="ECO:0007669"/>
    <property type="project" value="InterPro"/>
</dbReference>
<dbReference type="AlphaFoldDB" id="M1KAY4"/>
<comment type="similarity">
    <text evidence="1">Belongs to the TRAFAC class myosin-kinesin ATPase superfamily. Kinesin family.</text>
</comment>
<gene>
    <name evidence="4" type="ORF">ECU10_0320</name>
</gene>
<feature type="domain" description="Kinesin motor" evidence="3">
    <location>
        <begin position="168"/>
        <end position="480"/>
    </location>
</feature>
<sequence length="495" mass="55708">MSSGTQHRIDEIKEVFSEIKENIGERSSNRIRKNSVLLEVCVPGTCGYDGCSKSARNRESELLERIKELESVIAKSSRVTYDDGGCSNTENIKIAVDEKNTEIQRIREELARIMSVNDDLRKDNAEMQSHLYKYKEKAERLEEVEKEYLKYKEAVSKLKGEIMDLKGSIRMICRIRPNMPGGTGSRMEISDESLRIETNGKEYVFSFDRVFGPDATQRCIYGEVEMTLHSVLEGYRVCVFAYGQTGSGKTYTMEGIGDDPGLIIQAVRGIYRTVEEMEAAGWCFDNTCNYVEIYNEEIIDLLSEDMRKVAIVHKGTDASIMDCSSIPIHDVSGAISSFQDGARKKRVGDTSCNSKSSRSHAVYILNVRMRNETLKQQREGAMVLIDLAGSERLNASKAEGIRLKETQNINRSLSALGDVFNSILRKDSHIPFRNSKLTHLLQSFLSGNSRTIMLVNISPAVDHFNETLCSLRFADKVGRCKLGSIRRKVTSTISE</sequence>
<evidence type="ECO:0000313" key="4">
    <source>
        <dbReference type="EMBL" id="AGE96477.1"/>
    </source>
</evidence>
<dbReference type="VEuPathDB" id="MicrosporidiaDB:AEWR_100220"/>
<dbReference type="SMART" id="SM00129">
    <property type="entry name" value="KISc"/>
    <property type="match status" value="1"/>
</dbReference>
<evidence type="ECO:0000256" key="2">
    <source>
        <dbReference type="SAM" id="Coils"/>
    </source>
</evidence>
<evidence type="ECO:0000256" key="1">
    <source>
        <dbReference type="PROSITE-ProRule" id="PRU00283"/>
    </source>
</evidence>
<dbReference type="GO" id="GO:0005524">
    <property type="term" value="F:ATP binding"/>
    <property type="evidence" value="ECO:0007669"/>
    <property type="project" value="UniProtKB-UniRule"/>
</dbReference>
<dbReference type="Pfam" id="PF00225">
    <property type="entry name" value="Kinesin"/>
    <property type="match status" value="1"/>
</dbReference>
<dbReference type="VEuPathDB" id="MicrosporidiaDB:ECU10_0320"/>
<dbReference type="VEuPathDB" id="MicrosporidiaDB:AEWQ_100220"/>
<dbReference type="GO" id="GO:0007018">
    <property type="term" value="P:microtubule-based movement"/>
    <property type="evidence" value="ECO:0007669"/>
    <property type="project" value="InterPro"/>
</dbReference>
<keyword evidence="1" id="KW-0505">Motor protein</keyword>
<reference evidence="4" key="1">
    <citation type="journal article" date="2013" name="Eukaryot. Cell">
        <title>Extremely Reduced Levels of Heterozygosity in the Vertebrate Pathogen Encephalitozoon cuniculi.</title>
        <authorList>
            <person name="Selman M."/>
            <person name="Sak B."/>
            <person name="Kvac M."/>
            <person name="Farinelli L."/>
            <person name="Weiss L.M."/>
            <person name="Corradi N."/>
        </authorList>
    </citation>
    <scope>NUCLEOTIDE SEQUENCE</scope>
</reference>
<dbReference type="InterPro" id="IPR001752">
    <property type="entry name" value="Kinesin_motor_dom"/>
</dbReference>
<proteinExistence type="inferred from homology"/>
<dbReference type="InterPro" id="IPR036961">
    <property type="entry name" value="Kinesin_motor_dom_sf"/>
</dbReference>
<dbReference type="PRINTS" id="PR00380">
    <property type="entry name" value="KINESINHEAVY"/>
</dbReference>
<keyword evidence="2" id="KW-0175">Coiled coil</keyword>
<dbReference type="CDD" id="cd01366">
    <property type="entry name" value="KISc_C_terminal"/>
    <property type="match status" value="1"/>
</dbReference>
<accession>M1KAY4</accession>
<dbReference type="SUPFAM" id="SSF52540">
    <property type="entry name" value="P-loop containing nucleoside triphosphate hydrolases"/>
    <property type="match status" value="1"/>
</dbReference>
<organism evidence="4">
    <name type="scientific">Encephalitozoon cuniculi</name>
    <name type="common">Microsporidian parasite</name>
    <dbReference type="NCBI Taxonomy" id="6035"/>
    <lineage>
        <taxon>Eukaryota</taxon>
        <taxon>Fungi</taxon>
        <taxon>Fungi incertae sedis</taxon>
        <taxon>Microsporidia</taxon>
        <taxon>Unikaryonidae</taxon>
        <taxon>Encephalitozoon</taxon>
    </lineage>
</organism>
<evidence type="ECO:0000259" key="3">
    <source>
        <dbReference type="PROSITE" id="PS50067"/>
    </source>
</evidence>
<dbReference type="InterPro" id="IPR027640">
    <property type="entry name" value="Kinesin-like_fam"/>
</dbReference>
<dbReference type="VEuPathDB" id="MicrosporidiaDB:AEWD_100220"/>
<dbReference type="Gene3D" id="3.40.850.10">
    <property type="entry name" value="Kinesin motor domain"/>
    <property type="match status" value="1"/>
</dbReference>
<feature type="coiled-coil region" evidence="2">
    <location>
        <begin position="52"/>
        <end position="161"/>
    </location>
</feature>
<dbReference type="GO" id="GO:0008017">
    <property type="term" value="F:microtubule binding"/>
    <property type="evidence" value="ECO:0007669"/>
    <property type="project" value="InterPro"/>
</dbReference>
<dbReference type="PANTHER" id="PTHR47972">
    <property type="entry name" value="KINESIN-LIKE PROTEIN KLP-3"/>
    <property type="match status" value="1"/>
</dbReference>
<dbReference type="VEuPathDB" id="MicrosporidiaDB:M970_100220"/>
<name>M1KAY4_ENCCN</name>
<keyword evidence="1" id="KW-0067">ATP-binding</keyword>
<dbReference type="PROSITE" id="PS50067">
    <property type="entry name" value="KINESIN_MOTOR_2"/>
    <property type="match status" value="1"/>
</dbReference>
<dbReference type="InterPro" id="IPR027417">
    <property type="entry name" value="P-loop_NTPase"/>
</dbReference>
<dbReference type="EMBL" id="KC513620">
    <property type="protein sequence ID" value="AGE96477.1"/>
    <property type="molecule type" value="Genomic_DNA"/>
</dbReference>
<protein>
    <submittedName>
        <fullName evidence="4">Kinesin-like protein a</fullName>
    </submittedName>
</protein>
<keyword evidence="1" id="KW-0547">Nucleotide-binding</keyword>